<accession>A0A076LIW8</accession>
<dbReference type="SMART" id="SM01001">
    <property type="entry name" value="AIRC"/>
    <property type="match status" value="1"/>
</dbReference>
<feature type="domain" description="PurE" evidence="1">
    <location>
        <begin position="125"/>
        <end position="256"/>
    </location>
</feature>
<dbReference type="Pfam" id="PF00731">
    <property type="entry name" value="AIRC"/>
    <property type="match status" value="1"/>
</dbReference>
<dbReference type="InterPro" id="IPR000031">
    <property type="entry name" value="PurE_dom"/>
</dbReference>
<dbReference type="GeneID" id="24892274"/>
<dbReference type="Gene3D" id="3.40.50.1970">
    <property type="match status" value="1"/>
</dbReference>
<evidence type="ECO:0000313" key="3">
    <source>
        <dbReference type="Proteomes" id="UP000028781"/>
    </source>
</evidence>
<dbReference type="GO" id="GO:0006189">
    <property type="term" value="P:'de novo' IMP biosynthetic process"/>
    <property type="evidence" value="ECO:0007669"/>
    <property type="project" value="InterPro"/>
</dbReference>
<dbReference type="NCBIfam" id="NF033503">
    <property type="entry name" value="LarB"/>
    <property type="match status" value="1"/>
</dbReference>
<keyword evidence="3" id="KW-1185">Reference proteome</keyword>
<sequence length="256" mass="28060">MGKNLRDLLLAFKNGEIGLDEIEKQIKLNYFEEIEDKLKLDINRQFRTGVPEVVYGKGKDVEEIIRATLKLAEKNGIALATKIEDIEKLSDEIRKYDLKNYHIKINKKAKTLIIKNKNYEIKKIGKVGILTAGTSDIPIAEEAKDTLEVMGVEAITSYDVGIAGIHRLFPALKRMIEEDVCCIIVVAGMEGALPSVVASMVDIPVIGVPTSTSYGIKITPLLTMLHTCSPGIAVVNIDNGFGAGVFAGLIAKKIHK</sequence>
<dbReference type="RefSeq" id="WP_048202544.1">
    <property type="nucleotide sequence ID" value="NZ_CP009149.1"/>
</dbReference>
<gene>
    <name evidence="2" type="ORF">JH146_1636</name>
</gene>
<reference evidence="2 3" key="1">
    <citation type="journal article" date="2015" name="Int. J. Syst. Evol. Microbiol.">
        <title>M ethanocaldococcus bathoardescens sp. nov., a hyperthermophilic methanogen isolated from a volcanically active deep-sea hydrothermal vent.</title>
        <authorList>
            <person name="Stewart L.C."/>
            <person name="Jung J.H."/>
            <person name="Kim Y.T."/>
            <person name="Kwon S.W."/>
            <person name="Park C.S."/>
            <person name="Holden J.F."/>
        </authorList>
    </citation>
    <scope>NUCLEOTIDE SEQUENCE [LARGE SCALE GENOMIC DNA]</scope>
    <source>
        <strain evidence="2 3">JH146</strain>
    </source>
</reference>
<name>A0A076LIW8_9EURY</name>
<dbReference type="InterPro" id="IPR039476">
    <property type="entry name" value="P2CMN_synthase_LarB"/>
</dbReference>
<dbReference type="PANTHER" id="PTHR43064:SF1">
    <property type="entry name" value="SLL1489 PROTEIN"/>
    <property type="match status" value="1"/>
</dbReference>
<dbReference type="STRING" id="1301915.JH146_1636"/>
<dbReference type="AlphaFoldDB" id="A0A076LIW8"/>
<dbReference type="EMBL" id="CP009149">
    <property type="protein sequence ID" value="AIJ06478.1"/>
    <property type="molecule type" value="Genomic_DNA"/>
</dbReference>
<evidence type="ECO:0000259" key="1">
    <source>
        <dbReference type="SMART" id="SM01001"/>
    </source>
</evidence>
<dbReference type="HOGENOM" id="CLU_065705_0_0_2"/>
<dbReference type="Proteomes" id="UP000028781">
    <property type="component" value="Chromosome"/>
</dbReference>
<dbReference type="KEGG" id="mjh:JH146_1636"/>
<dbReference type="GO" id="GO:0016787">
    <property type="term" value="F:hydrolase activity"/>
    <property type="evidence" value="ECO:0007669"/>
    <property type="project" value="InterPro"/>
</dbReference>
<proteinExistence type="predicted"/>
<dbReference type="OrthoDB" id="372165at2157"/>
<organism evidence="2 3">
    <name type="scientific">Methanocaldococcus bathoardescens</name>
    <dbReference type="NCBI Taxonomy" id="1301915"/>
    <lineage>
        <taxon>Archaea</taxon>
        <taxon>Methanobacteriati</taxon>
        <taxon>Methanobacteriota</taxon>
        <taxon>Methanomada group</taxon>
        <taxon>Methanococci</taxon>
        <taxon>Methanococcales</taxon>
        <taxon>Methanocaldococcaceae</taxon>
        <taxon>Methanocaldococcus</taxon>
    </lineage>
</organism>
<dbReference type="PANTHER" id="PTHR43064">
    <property type="entry name" value="PHOSPHORIBOSYLAMINOIMIDAZOLE CARBOXYLASE-RELATED"/>
    <property type="match status" value="1"/>
</dbReference>
<evidence type="ECO:0000313" key="2">
    <source>
        <dbReference type="EMBL" id="AIJ06478.1"/>
    </source>
</evidence>
<protein>
    <submittedName>
        <fullName evidence="2">1-(5-phosphoribosyl)-5-amino-4-imidazole-carboxylate (AIR) carboxylase</fullName>
    </submittedName>
</protein>
<dbReference type="SUPFAM" id="SSF52255">
    <property type="entry name" value="N5-CAIR mutase (phosphoribosylaminoimidazole carboxylase, PurE)"/>
    <property type="match status" value="1"/>
</dbReference>